<dbReference type="SUPFAM" id="SSF57667">
    <property type="entry name" value="beta-beta-alpha zinc fingers"/>
    <property type="match status" value="2"/>
</dbReference>
<feature type="compositionally biased region" description="Polar residues" evidence="6">
    <location>
        <begin position="292"/>
        <end position="301"/>
    </location>
</feature>
<dbReference type="FunFam" id="3.30.160.60:FF:000303">
    <property type="entry name" value="Zinc finger protein 41"/>
    <property type="match status" value="1"/>
</dbReference>
<proteinExistence type="predicted"/>
<feature type="domain" description="C2H2-type" evidence="7">
    <location>
        <begin position="411"/>
        <end position="435"/>
    </location>
</feature>
<feature type="region of interest" description="Disordered" evidence="6">
    <location>
        <begin position="25"/>
        <end position="60"/>
    </location>
</feature>
<dbReference type="Gene3D" id="3.30.160.60">
    <property type="entry name" value="Classic Zinc Finger"/>
    <property type="match status" value="3"/>
</dbReference>
<keyword evidence="9" id="KW-1185">Reference proteome</keyword>
<feature type="compositionally biased region" description="Basic and acidic residues" evidence="6">
    <location>
        <begin position="303"/>
        <end position="316"/>
    </location>
</feature>
<evidence type="ECO:0000256" key="1">
    <source>
        <dbReference type="ARBA" id="ARBA00022723"/>
    </source>
</evidence>
<feature type="compositionally biased region" description="Acidic residues" evidence="6">
    <location>
        <begin position="48"/>
        <end position="60"/>
    </location>
</feature>
<keyword evidence="4" id="KW-0862">Zinc</keyword>
<dbReference type="FunFam" id="3.30.160.60:FF:000446">
    <property type="entry name" value="Zinc finger protein"/>
    <property type="match status" value="2"/>
</dbReference>
<evidence type="ECO:0000256" key="5">
    <source>
        <dbReference type="PROSITE-ProRule" id="PRU00042"/>
    </source>
</evidence>
<feature type="region of interest" description="Disordered" evidence="6">
    <location>
        <begin position="1"/>
        <end position="20"/>
    </location>
</feature>
<organism evidence="8 9">
    <name type="scientific">Araneus ventricosus</name>
    <name type="common">Orbweaver spider</name>
    <name type="synonym">Epeira ventricosa</name>
    <dbReference type="NCBI Taxonomy" id="182803"/>
    <lineage>
        <taxon>Eukaryota</taxon>
        <taxon>Metazoa</taxon>
        <taxon>Ecdysozoa</taxon>
        <taxon>Arthropoda</taxon>
        <taxon>Chelicerata</taxon>
        <taxon>Arachnida</taxon>
        <taxon>Araneae</taxon>
        <taxon>Araneomorphae</taxon>
        <taxon>Entelegynae</taxon>
        <taxon>Araneoidea</taxon>
        <taxon>Araneidae</taxon>
        <taxon>Araneus</taxon>
    </lineage>
</organism>
<comment type="caution">
    <text evidence="8">The sequence shown here is derived from an EMBL/GenBank/DDBJ whole genome shotgun (WGS) entry which is preliminary data.</text>
</comment>
<keyword evidence="2" id="KW-0677">Repeat</keyword>
<dbReference type="InterPro" id="IPR036236">
    <property type="entry name" value="Znf_C2H2_sf"/>
</dbReference>
<feature type="non-terminal residue" evidence="8">
    <location>
        <position position="1"/>
    </location>
</feature>
<evidence type="ECO:0000259" key="7">
    <source>
        <dbReference type="PROSITE" id="PS50157"/>
    </source>
</evidence>
<reference evidence="8 9" key="1">
    <citation type="journal article" date="2019" name="Sci. Rep.">
        <title>Orb-weaving spider Araneus ventricosus genome elucidates the spidroin gene catalogue.</title>
        <authorList>
            <person name="Kono N."/>
            <person name="Nakamura H."/>
            <person name="Ohtoshi R."/>
            <person name="Moran D.A.P."/>
            <person name="Shinohara A."/>
            <person name="Yoshida Y."/>
            <person name="Fujiwara M."/>
            <person name="Mori M."/>
            <person name="Tomita M."/>
            <person name="Arakawa K."/>
        </authorList>
    </citation>
    <scope>NUCLEOTIDE SEQUENCE [LARGE SCALE GENOMIC DNA]</scope>
</reference>
<evidence type="ECO:0000256" key="6">
    <source>
        <dbReference type="SAM" id="MobiDB-lite"/>
    </source>
</evidence>
<dbReference type="GO" id="GO:0008270">
    <property type="term" value="F:zinc ion binding"/>
    <property type="evidence" value="ECO:0007669"/>
    <property type="project" value="UniProtKB-KW"/>
</dbReference>
<dbReference type="AlphaFoldDB" id="A0A4Y2HHJ7"/>
<feature type="compositionally biased region" description="Polar residues" evidence="6">
    <location>
        <begin position="215"/>
        <end position="231"/>
    </location>
</feature>
<protein>
    <submittedName>
        <fullName evidence="8">Zinc finger protein 248</fullName>
    </submittedName>
</protein>
<name>A0A4Y2HHJ7_ARAVE</name>
<dbReference type="SMART" id="SM00355">
    <property type="entry name" value="ZnF_C2H2"/>
    <property type="match status" value="5"/>
</dbReference>
<dbReference type="PROSITE" id="PS00028">
    <property type="entry name" value="ZINC_FINGER_C2H2_1"/>
    <property type="match status" value="3"/>
</dbReference>
<feature type="domain" description="C2H2-type" evidence="7">
    <location>
        <begin position="258"/>
        <end position="285"/>
    </location>
</feature>
<dbReference type="PROSITE" id="PS50157">
    <property type="entry name" value="ZINC_FINGER_C2H2_2"/>
    <property type="match status" value="4"/>
</dbReference>
<dbReference type="OrthoDB" id="6432771at2759"/>
<dbReference type="GO" id="GO:0005634">
    <property type="term" value="C:nucleus"/>
    <property type="evidence" value="ECO:0007669"/>
    <property type="project" value="UniProtKB-ARBA"/>
</dbReference>
<dbReference type="PANTHER" id="PTHR23226">
    <property type="entry name" value="ZINC FINGER AND SCAN DOMAIN-CONTAINING"/>
    <property type="match status" value="1"/>
</dbReference>
<feature type="domain" description="C2H2-type" evidence="7">
    <location>
        <begin position="383"/>
        <end position="410"/>
    </location>
</feature>
<dbReference type="InterPro" id="IPR013087">
    <property type="entry name" value="Znf_C2H2_type"/>
</dbReference>
<feature type="region of interest" description="Disordered" evidence="6">
    <location>
        <begin position="210"/>
        <end position="251"/>
    </location>
</feature>
<gene>
    <name evidence="8" type="primary">ZNF248_0</name>
    <name evidence="8" type="ORF">AVEN_246902_1</name>
</gene>
<feature type="domain" description="C2H2-type" evidence="7">
    <location>
        <begin position="355"/>
        <end position="382"/>
    </location>
</feature>
<feature type="region of interest" description="Disordered" evidence="6">
    <location>
        <begin position="149"/>
        <end position="179"/>
    </location>
</feature>
<feature type="compositionally biased region" description="Basic and acidic residues" evidence="6">
    <location>
        <begin position="25"/>
        <end position="43"/>
    </location>
</feature>
<sequence>LSNEEDVINPFDDNEDSTPFLEKVVKESKSYEESDTKSEKRSDFTASDMEELQENTLEETEDKFESINLNLLENNPLISEGNPVSPANAKRFREENQEVAFETNRAIGENFENAFEFLETDTSLYADESVTVVGLDGSPFVPLLLDDSSESNQRKVKNSKSAVASKRHSTSSDAVTAKTAPDLRLDRQIIPETTSEVDFGRLNLSSFLESKEHQNASQEASVALPSDSQAGPSRPDLIEHSRTGTKKSPLKYSPKKSFPCGKCGKMLCLKRTYENHMLLHEHQKQPEGASAASPSGCQVGTSRPDRTQHSRTETKKSHLKHSPKKTFPCDQCGQILCSKRNYDNQMVFHSKRKDFVCEECGRAFAIKSYLKNHFRRHTGDRRYKCTVCGKRIFQIPHLNSHFRIHTGEKPFKCEGSGRTFAHQSNYCSHRRRHTK</sequence>
<evidence type="ECO:0000256" key="3">
    <source>
        <dbReference type="ARBA" id="ARBA00022771"/>
    </source>
</evidence>
<dbReference type="EMBL" id="BGPR01258659">
    <property type="protein sequence ID" value="GBM64730.1"/>
    <property type="molecule type" value="Genomic_DNA"/>
</dbReference>
<keyword evidence="3 5" id="KW-0863">Zinc-finger</keyword>
<evidence type="ECO:0000256" key="4">
    <source>
        <dbReference type="ARBA" id="ARBA00022833"/>
    </source>
</evidence>
<feature type="compositionally biased region" description="Acidic residues" evidence="6">
    <location>
        <begin position="1"/>
        <end position="16"/>
    </location>
</feature>
<evidence type="ECO:0000313" key="8">
    <source>
        <dbReference type="EMBL" id="GBM64730.1"/>
    </source>
</evidence>
<dbReference type="PANTHER" id="PTHR23226:SF399">
    <property type="entry name" value="ZINC FINGER PROTEIN 182-LIKE PROTEIN"/>
    <property type="match status" value="1"/>
</dbReference>
<dbReference type="GO" id="GO:0000981">
    <property type="term" value="F:DNA-binding transcription factor activity, RNA polymerase II-specific"/>
    <property type="evidence" value="ECO:0007669"/>
    <property type="project" value="TreeGrafter"/>
</dbReference>
<dbReference type="Pfam" id="PF00096">
    <property type="entry name" value="zf-C2H2"/>
    <property type="match status" value="1"/>
</dbReference>
<evidence type="ECO:0000256" key="2">
    <source>
        <dbReference type="ARBA" id="ARBA00022737"/>
    </source>
</evidence>
<evidence type="ECO:0000313" key="9">
    <source>
        <dbReference type="Proteomes" id="UP000499080"/>
    </source>
</evidence>
<keyword evidence="1" id="KW-0479">Metal-binding</keyword>
<dbReference type="Proteomes" id="UP000499080">
    <property type="component" value="Unassembled WGS sequence"/>
</dbReference>
<accession>A0A4Y2HHJ7</accession>
<feature type="region of interest" description="Disordered" evidence="6">
    <location>
        <begin position="282"/>
        <end position="322"/>
    </location>
</feature>
<dbReference type="GO" id="GO:0000978">
    <property type="term" value="F:RNA polymerase II cis-regulatory region sequence-specific DNA binding"/>
    <property type="evidence" value="ECO:0007669"/>
    <property type="project" value="TreeGrafter"/>
</dbReference>